<accession>Q41737</accession>
<sequence>MLISLTFIHCQGNGRSWLIRREQSSCSPHEYNSGTFTLSNLGMFGVDRFDAILPPGTGAIMAVGASEPTVVGTKDGRNRTSRAKCR</sequence>
<dbReference type="Gene3D" id="3.30.559.10">
    <property type="entry name" value="Chloramphenicol acetyltransferase-like domain"/>
    <property type="match status" value="1"/>
</dbReference>
<dbReference type="GO" id="GO:0016747">
    <property type="term" value="F:acyltransferase activity, transferring groups other than amino-acyl groups"/>
    <property type="evidence" value="ECO:0007669"/>
    <property type="project" value="UniProtKB-ARBA"/>
</dbReference>
<dbReference type="PIR" id="T02093">
    <property type="entry name" value="T02093"/>
</dbReference>
<dbReference type="SUPFAM" id="SSF52777">
    <property type="entry name" value="CoA-dependent acyltransferases"/>
    <property type="match status" value="1"/>
</dbReference>
<name>Q41737_MAIZE</name>
<evidence type="ECO:0000313" key="2">
    <source>
        <dbReference type="EMBL" id="AAA52202.1"/>
    </source>
</evidence>
<dbReference type="EMBL" id="U16254">
    <property type="protein sequence ID" value="AAA52202.1"/>
    <property type="molecule type" value="mRNA"/>
</dbReference>
<protein>
    <submittedName>
        <fullName evidence="2">Dihydrolipoamide acetyl transferase</fullName>
    </submittedName>
</protein>
<keyword evidence="2" id="KW-0808">Transferase</keyword>
<dbReference type="GO" id="GO:0006086">
    <property type="term" value="P:pyruvate decarboxylation to acetyl-CoA"/>
    <property type="evidence" value="ECO:0007669"/>
    <property type="project" value="InterPro"/>
</dbReference>
<reference evidence="2" key="1">
    <citation type="submission" date="1994-10" db="EMBL/GenBank/DDBJ databases">
        <title>PCR-based detection of insert from cDNA libraries by using phage pools or direct phage plaques and lambda primers.</title>
        <authorList>
            <person name="Arredondo-Peter R."/>
            <person name="Bonic A."/>
            <person name="Sarath G."/>
            <person name="Klucas R."/>
        </authorList>
    </citation>
    <scope>NUCLEOTIDE SEQUENCE</scope>
    <source>
        <tissue evidence="2">Root</tissue>
    </source>
</reference>
<dbReference type="PANTHER" id="PTHR23151">
    <property type="entry name" value="DIHYDROLIPOAMIDE ACETYL/SUCCINYL-TRANSFERASE-RELATED"/>
    <property type="match status" value="1"/>
</dbReference>
<dbReference type="GO" id="GO:0045254">
    <property type="term" value="C:pyruvate dehydrogenase complex"/>
    <property type="evidence" value="ECO:0007669"/>
    <property type="project" value="InterPro"/>
</dbReference>
<organism evidence="2">
    <name type="scientific">Zea mays</name>
    <name type="common">Maize</name>
    <dbReference type="NCBI Taxonomy" id="4577"/>
    <lineage>
        <taxon>Eukaryota</taxon>
        <taxon>Viridiplantae</taxon>
        <taxon>Streptophyta</taxon>
        <taxon>Embryophyta</taxon>
        <taxon>Tracheophyta</taxon>
        <taxon>Spermatophyta</taxon>
        <taxon>Magnoliopsida</taxon>
        <taxon>Liliopsida</taxon>
        <taxon>Poales</taxon>
        <taxon>Poaceae</taxon>
        <taxon>PACMAD clade</taxon>
        <taxon>Panicoideae</taxon>
        <taxon>Andropogonodae</taxon>
        <taxon>Andropogoneae</taxon>
        <taxon>Tripsacinae</taxon>
        <taxon>Zea</taxon>
    </lineage>
</organism>
<gene>
    <name evidence="2" type="primary">ZM/DHLAAT</name>
</gene>
<dbReference type="InterPro" id="IPR045257">
    <property type="entry name" value="E2/Pdx1"/>
</dbReference>
<dbReference type="InterPro" id="IPR023213">
    <property type="entry name" value="CAT-like_dom_sf"/>
</dbReference>
<evidence type="ECO:0000259" key="1">
    <source>
        <dbReference type="Pfam" id="PF00198"/>
    </source>
</evidence>
<feature type="domain" description="2-oxoacid dehydrogenase acyltransferase catalytic" evidence="1">
    <location>
        <begin position="20"/>
        <end position="76"/>
    </location>
</feature>
<dbReference type="AlphaFoldDB" id="Q41737"/>
<dbReference type="InterPro" id="IPR001078">
    <property type="entry name" value="2-oxoacid_DH_actylTfrase"/>
</dbReference>
<proteinExistence type="evidence at transcript level"/>
<dbReference type="PANTHER" id="PTHR23151:SF75">
    <property type="entry name" value="DIHYDROLIPOYLLYSINE-RESIDUE ACETYLTRANSFERASE COMPONENT 5 OF PYRUVATE DEHYDROGENASE COMPLEX, CHLOROPLASTIC"/>
    <property type="match status" value="1"/>
</dbReference>
<dbReference type="Pfam" id="PF00198">
    <property type="entry name" value="2-oxoacid_dh"/>
    <property type="match status" value="1"/>
</dbReference>